<evidence type="ECO:0000256" key="1">
    <source>
        <dbReference type="ARBA" id="ARBA00005567"/>
    </source>
</evidence>
<dbReference type="PANTHER" id="PTHR24119">
    <property type="entry name" value="ACYL-COA-BINDING DOMAIN-CONTAINING PROTEIN 6"/>
    <property type="match status" value="1"/>
</dbReference>
<proteinExistence type="inferred from homology"/>
<feature type="region of interest" description="Disordered" evidence="6">
    <location>
        <begin position="342"/>
        <end position="369"/>
    </location>
</feature>
<keyword evidence="7" id="KW-0812">Transmembrane</keyword>
<dbReference type="EMBL" id="KZ305030">
    <property type="protein sequence ID" value="PIA48890.1"/>
    <property type="molecule type" value="Genomic_DNA"/>
</dbReference>
<accession>A0A2G5DZF9</accession>
<feature type="transmembrane region" description="Helical" evidence="7">
    <location>
        <begin position="12"/>
        <end position="31"/>
    </location>
</feature>
<organism evidence="9 10">
    <name type="scientific">Aquilegia coerulea</name>
    <name type="common">Rocky mountain columbine</name>
    <dbReference type="NCBI Taxonomy" id="218851"/>
    <lineage>
        <taxon>Eukaryota</taxon>
        <taxon>Viridiplantae</taxon>
        <taxon>Streptophyta</taxon>
        <taxon>Embryophyta</taxon>
        <taxon>Tracheophyta</taxon>
        <taxon>Spermatophyta</taxon>
        <taxon>Magnoliopsida</taxon>
        <taxon>Ranunculales</taxon>
        <taxon>Ranunculaceae</taxon>
        <taxon>Thalictroideae</taxon>
        <taxon>Aquilegia</taxon>
    </lineage>
</organism>
<keyword evidence="2" id="KW-0677">Repeat</keyword>
<dbReference type="PROSITE" id="PS50088">
    <property type="entry name" value="ANK_REPEAT"/>
    <property type="match status" value="2"/>
</dbReference>
<feature type="domain" description="ACB" evidence="8">
    <location>
        <begin position="122"/>
        <end position="212"/>
    </location>
</feature>
<feature type="compositionally biased region" description="Low complexity" evidence="6">
    <location>
        <begin position="56"/>
        <end position="66"/>
    </location>
</feature>
<feature type="region of interest" description="Disordered" evidence="6">
    <location>
        <begin position="56"/>
        <end position="88"/>
    </location>
</feature>
<keyword evidence="7" id="KW-0472">Membrane</keyword>
<dbReference type="InterPro" id="IPR002110">
    <property type="entry name" value="Ankyrin_rpt"/>
</dbReference>
<evidence type="ECO:0000259" key="8">
    <source>
        <dbReference type="PROSITE" id="PS51228"/>
    </source>
</evidence>
<evidence type="ECO:0000256" key="6">
    <source>
        <dbReference type="SAM" id="MobiDB-lite"/>
    </source>
</evidence>
<gene>
    <name evidence="9" type="ORF">AQUCO_01300054v1</name>
</gene>
<dbReference type="PRINTS" id="PR01415">
    <property type="entry name" value="ANKYRIN"/>
</dbReference>
<evidence type="ECO:0000313" key="9">
    <source>
        <dbReference type="EMBL" id="PIA48890.1"/>
    </source>
</evidence>
<evidence type="ECO:0000256" key="3">
    <source>
        <dbReference type="ARBA" id="ARBA00023043"/>
    </source>
</evidence>
<dbReference type="PROSITE" id="PS50297">
    <property type="entry name" value="ANK_REP_REGION"/>
    <property type="match status" value="2"/>
</dbReference>
<dbReference type="Gene3D" id="1.20.80.10">
    <property type="match status" value="1"/>
</dbReference>
<sequence length="369" mass="40778">MGDIPQLIQSVFIGFIFSFIVAKLISIAVSYKDNNNNANTSTTTDTNTRVSIQENISDSFDSSSIDPKPKSIETSSQNQEETVVVVDDDNKNKVIDEKKKKKSIASDDDDDDDWEGVEYTELDEIFSAATAFVAASASDRLAQKVSNEKQLQLYGFYKIATEGPCNTPQPSALNMSARAKWNAWQKLGSMSPEEAMQMYIQLVCELYPSWAAGSAADQSRKDRDKDATSSASKSMMGPVFSSYVYEEDSHSETKLEAIHEFAREGEIDNLHKHIGDGESVNLKDSEGRTPLHWAVDRGHSDIVELLLSKNADVNAKDNEGQTPLHYAAVCDREDIAEILVKGNADRDVKDNEGNSPSDLCETNSSWMQS</sequence>
<comment type="similarity">
    <text evidence="1">Belongs to the ACBP family.</text>
</comment>
<dbReference type="Pfam" id="PF00887">
    <property type="entry name" value="ACBP"/>
    <property type="match status" value="1"/>
</dbReference>
<feature type="repeat" description="ANK" evidence="5">
    <location>
        <begin position="319"/>
        <end position="351"/>
    </location>
</feature>
<dbReference type="OrthoDB" id="71307at2759"/>
<evidence type="ECO:0000313" key="10">
    <source>
        <dbReference type="Proteomes" id="UP000230069"/>
    </source>
</evidence>
<dbReference type="SUPFAM" id="SSF48403">
    <property type="entry name" value="Ankyrin repeat"/>
    <property type="match status" value="1"/>
</dbReference>
<dbReference type="InterPro" id="IPR014352">
    <property type="entry name" value="FERM/acyl-CoA-bd_prot_sf"/>
</dbReference>
<dbReference type="GO" id="GO:0000062">
    <property type="term" value="F:fatty-acyl-CoA binding"/>
    <property type="evidence" value="ECO:0007669"/>
    <property type="project" value="InterPro"/>
</dbReference>
<dbReference type="SMART" id="SM00248">
    <property type="entry name" value="ANK"/>
    <property type="match status" value="2"/>
</dbReference>
<feature type="compositionally biased region" description="Basic and acidic residues" evidence="6">
    <location>
        <begin position="343"/>
        <end position="352"/>
    </location>
</feature>
<dbReference type="InterPro" id="IPR000582">
    <property type="entry name" value="Acyl-CoA-binding_protein"/>
</dbReference>
<feature type="repeat" description="ANK" evidence="5">
    <location>
        <begin position="286"/>
        <end position="318"/>
    </location>
</feature>
<keyword evidence="10" id="KW-1185">Reference proteome</keyword>
<evidence type="ECO:0000256" key="7">
    <source>
        <dbReference type="SAM" id="Phobius"/>
    </source>
</evidence>
<evidence type="ECO:0000256" key="4">
    <source>
        <dbReference type="ARBA" id="ARBA00023121"/>
    </source>
</evidence>
<dbReference type="InterPro" id="IPR035984">
    <property type="entry name" value="Acyl-CoA-binding_sf"/>
</dbReference>
<keyword evidence="7" id="KW-1133">Transmembrane helix</keyword>
<feature type="compositionally biased region" description="Polar residues" evidence="6">
    <location>
        <begin position="353"/>
        <end position="369"/>
    </location>
</feature>
<protein>
    <recommendedName>
        <fullName evidence="8">ACB domain-containing protein</fullName>
    </recommendedName>
</protein>
<dbReference type="PRINTS" id="PR00689">
    <property type="entry name" value="ACOABINDINGP"/>
</dbReference>
<dbReference type="InterPro" id="IPR036770">
    <property type="entry name" value="Ankyrin_rpt-contain_sf"/>
</dbReference>
<keyword evidence="4" id="KW-0446">Lipid-binding</keyword>
<dbReference type="Proteomes" id="UP000230069">
    <property type="component" value="Unassembled WGS sequence"/>
</dbReference>
<keyword evidence="3 5" id="KW-0040">ANK repeat</keyword>
<dbReference type="Gene3D" id="1.25.40.20">
    <property type="entry name" value="Ankyrin repeat-containing domain"/>
    <property type="match status" value="2"/>
</dbReference>
<dbReference type="Pfam" id="PF12796">
    <property type="entry name" value="Ank_2"/>
    <property type="match status" value="1"/>
</dbReference>
<dbReference type="AlphaFoldDB" id="A0A2G5DZF9"/>
<evidence type="ECO:0000256" key="5">
    <source>
        <dbReference type="PROSITE-ProRule" id="PRU00023"/>
    </source>
</evidence>
<dbReference type="PROSITE" id="PS51228">
    <property type="entry name" value="ACB_2"/>
    <property type="match status" value="1"/>
</dbReference>
<evidence type="ECO:0000256" key="2">
    <source>
        <dbReference type="ARBA" id="ARBA00022737"/>
    </source>
</evidence>
<dbReference type="PANTHER" id="PTHR24119:SF0">
    <property type="entry name" value="ACYL-COA-BINDING DOMAIN-CONTAINING PROTEIN 6"/>
    <property type="match status" value="1"/>
</dbReference>
<reference evidence="9 10" key="1">
    <citation type="submission" date="2017-09" db="EMBL/GenBank/DDBJ databases">
        <title>WGS assembly of Aquilegia coerulea Goldsmith.</title>
        <authorList>
            <person name="Hodges S."/>
            <person name="Kramer E."/>
            <person name="Nordborg M."/>
            <person name="Tomkins J."/>
            <person name="Borevitz J."/>
            <person name="Derieg N."/>
            <person name="Yan J."/>
            <person name="Mihaltcheva S."/>
            <person name="Hayes R.D."/>
            <person name="Rokhsar D."/>
        </authorList>
    </citation>
    <scope>NUCLEOTIDE SEQUENCE [LARGE SCALE GENOMIC DNA]</scope>
    <source>
        <strain evidence="10">cv. Goldsmith</strain>
    </source>
</reference>
<name>A0A2G5DZF9_AQUCA</name>
<dbReference type="SUPFAM" id="SSF47027">
    <property type="entry name" value="Acyl-CoA binding protein"/>
    <property type="match status" value="1"/>
</dbReference>